<reference evidence="5" key="1">
    <citation type="submission" date="2018-05" db="EMBL/GenBank/DDBJ databases">
        <authorList>
            <person name="Lanie J.A."/>
            <person name="Ng W.-L."/>
            <person name="Kazmierczak K.M."/>
            <person name="Andrzejewski T.M."/>
            <person name="Davidsen T.M."/>
            <person name="Wayne K.J."/>
            <person name="Tettelin H."/>
            <person name="Glass J.I."/>
            <person name="Rusch D."/>
            <person name="Podicherti R."/>
            <person name="Tsui H.-C.T."/>
            <person name="Winkler M.E."/>
        </authorList>
    </citation>
    <scope>NUCLEOTIDE SEQUENCE</scope>
</reference>
<evidence type="ECO:0000256" key="1">
    <source>
        <dbReference type="ARBA" id="ARBA00022705"/>
    </source>
</evidence>
<proteinExistence type="inferred from homology"/>
<evidence type="ECO:0000259" key="4">
    <source>
        <dbReference type="SMART" id="SM00382"/>
    </source>
</evidence>
<dbReference type="InterPro" id="IPR048815">
    <property type="entry name" value="Gp44_lid"/>
</dbReference>
<dbReference type="PANTHER" id="PTHR11669">
    <property type="entry name" value="REPLICATION FACTOR C / DNA POLYMERASE III GAMMA-TAU SUBUNIT"/>
    <property type="match status" value="1"/>
</dbReference>
<dbReference type="Pfam" id="PF21328">
    <property type="entry name" value="Gp44_lid"/>
    <property type="match status" value="1"/>
</dbReference>
<organism evidence="5">
    <name type="scientific">marine metagenome</name>
    <dbReference type="NCBI Taxonomy" id="408172"/>
    <lineage>
        <taxon>unclassified sequences</taxon>
        <taxon>metagenomes</taxon>
        <taxon>ecological metagenomes</taxon>
    </lineage>
</organism>
<dbReference type="GO" id="GO:0005663">
    <property type="term" value="C:DNA replication factor C complex"/>
    <property type="evidence" value="ECO:0007669"/>
    <property type="project" value="TreeGrafter"/>
</dbReference>
<protein>
    <recommendedName>
        <fullName evidence="4">AAA+ ATPase domain-containing protein</fullName>
    </recommendedName>
</protein>
<gene>
    <name evidence="5" type="ORF">METZ01_LOCUS208260</name>
</gene>
<dbReference type="SUPFAM" id="SSF52540">
    <property type="entry name" value="P-loop containing nucleoside triphosphate hydrolases"/>
    <property type="match status" value="1"/>
</dbReference>
<dbReference type="Gene3D" id="1.20.272.10">
    <property type="match status" value="1"/>
</dbReference>
<dbReference type="GO" id="GO:0005524">
    <property type="term" value="F:ATP binding"/>
    <property type="evidence" value="ECO:0007669"/>
    <property type="project" value="UniProtKB-KW"/>
</dbReference>
<dbReference type="InterPro" id="IPR003959">
    <property type="entry name" value="ATPase_AAA_core"/>
</dbReference>
<dbReference type="GO" id="GO:0006261">
    <property type="term" value="P:DNA-templated DNA replication"/>
    <property type="evidence" value="ECO:0007669"/>
    <property type="project" value="TreeGrafter"/>
</dbReference>
<dbReference type="InterPro" id="IPR046388">
    <property type="entry name" value="T4_Clamp_Loader_L"/>
</dbReference>
<dbReference type="AlphaFoldDB" id="A0A382EXF0"/>
<evidence type="ECO:0000256" key="3">
    <source>
        <dbReference type="ARBA" id="ARBA00022840"/>
    </source>
</evidence>
<keyword evidence="3" id="KW-0067">ATP-binding</keyword>
<dbReference type="InterPro" id="IPR050238">
    <property type="entry name" value="DNA_Rep/Repair_Clamp_Loader"/>
</dbReference>
<dbReference type="CDD" id="cd00009">
    <property type="entry name" value="AAA"/>
    <property type="match status" value="1"/>
</dbReference>
<dbReference type="InterPro" id="IPR003593">
    <property type="entry name" value="AAA+_ATPase"/>
</dbReference>
<dbReference type="PANTHER" id="PTHR11669:SF20">
    <property type="entry name" value="REPLICATION FACTOR C SUBUNIT 4"/>
    <property type="match status" value="1"/>
</dbReference>
<dbReference type="Gene3D" id="1.10.8.60">
    <property type="match status" value="1"/>
</dbReference>
<dbReference type="SMART" id="SM00382">
    <property type="entry name" value="AAA"/>
    <property type="match status" value="1"/>
</dbReference>
<dbReference type="GO" id="GO:0006281">
    <property type="term" value="P:DNA repair"/>
    <property type="evidence" value="ECO:0007669"/>
    <property type="project" value="TreeGrafter"/>
</dbReference>
<dbReference type="InterPro" id="IPR027417">
    <property type="entry name" value="P-loop_NTPase"/>
</dbReference>
<feature type="domain" description="AAA+ ATPase" evidence="4">
    <location>
        <begin position="37"/>
        <end position="158"/>
    </location>
</feature>
<keyword evidence="2" id="KW-0547">Nucleotide-binding</keyword>
<accession>A0A382EXF0</accession>
<dbReference type="GO" id="GO:0016887">
    <property type="term" value="F:ATP hydrolysis activity"/>
    <property type="evidence" value="ECO:0007669"/>
    <property type="project" value="InterPro"/>
</dbReference>
<name>A0A382EXF0_9ZZZZ</name>
<dbReference type="EMBL" id="UINC01046864">
    <property type="protein sequence ID" value="SVB55406.1"/>
    <property type="molecule type" value="Genomic_DNA"/>
</dbReference>
<dbReference type="Gene3D" id="3.40.50.300">
    <property type="entry name" value="P-loop containing nucleotide triphosphate hydrolases"/>
    <property type="match status" value="1"/>
</dbReference>
<evidence type="ECO:0000256" key="2">
    <source>
        <dbReference type="ARBA" id="ARBA00022741"/>
    </source>
</evidence>
<dbReference type="Pfam" id="PF00004">
    <property type="entry name" value="AAA"/>
    <property type="match status" value="1"/>
</dbReference>
<evidence type="ECO:0000313" key="5">
    <source>
        <dbReference type="EMBL" id="SVB55406.1"/>
    </source>
</evidence>
<sequence length="313" mass="35528">MNDNILWVEKYRPETIDDCVLPVLTKDIFLNIVDSGELPNLLLFGSSGVGKTTVAKALCNQLDCDWLMINGSDEGRLIDTLRTTISSYASTVSLSGGKKVIIIDEADYMNKDTVQPALRGLIEEFSNNCRFIFTCNYHNRIIPALHSRCSVVDFKIQKDDKPALAQEFQRRILNILDTEGVKFKTDIIAQLVVKFFPDFRRVLNELQKHSVSGTIGADVLTSSSSETFNELMSFLQHKDFSNMRKWVAQNIDNDHVRLFRQIYDSLSKKLRKESVPQAVLTVADYQYKSAFVADQEINMVACLTELMINCEFA</sequence>
<dbReference type="HAMAP" id="MF_04162">
    <property type="entry name" value="T4_Clamp_Loader_L"/>
    <property type="match status" value="1"/>
</dbReference>
<keyword evidence="1" id="KW-0235">DNA replication</keyword>
<dbReference type="GO" id="GO:0003689">
    <property type="term" value="F:DNA clamp loader activity"/>
    <property type="evidence" value="ECO:0007669"/>
    <property type="project" value="InterPro"/>
</dbReference>